<protein>
    <recommendedName>
        <fullName evidence="2">3'-phosphate/5'-hydroxy nucleic acid ligase</fullName>
        <ecNumber evidence="2">6.5.1.8</ecNumber>
    </recommendedName>
</protein>
<comment type="cofactor">
    <cofactor evidence="1">
        <name>Mn(2+)</name>
        <dbReference type="ChEBI" id="CHEBI:29035"/>
    </cofactor>
</comment>
<comment type="catalytic activity">
    <reaction evidence="9">
        <text>a 3'-end 3'-phospho-ribonucleotide-RNA + a 5'-end dephospho-ribonucleoside-RNA + GTP = a ribonucleotidyl-ribonucleotide-RNA + GMP + diphosphate</text>
        <dbReference type="Rhea" id="RHEA:68076"/>
        <dbReference type="Rhea" id="RHEA-COMP:10463"/>
        <dbReference type="Rhea" id="RHEA-COMP:13936"/>
        <dbReference type="Rhea" id="RHEA-COMP:17355"/>
        <dbReference type="ChEBI" id="CHEBI:33019"/>
        <dbReference type="ChEBI" id="CHEBI:37565"/>
        <dbReference type="ChEBI" id="CHEBI:58115"/>
        <dbReference type="ChEBI" id="CHEBI:83062"/>
        <dbReference type="ChEBI" id="CHEBI:138284"/>
        <dbReference type="ChEBI" id="CHEBI:173118"/>
        <dbReference type="EC" id="6.5.1.8"/>
    </reaction>
</comment>
<name>A0ABP6RNL3_9PSEU</name>
<evidence type="ECO:0000256" key="3">
    <source>
        <dbReference type="ARBA" id="ARBA00022598"/>
    </source>
</evidence>
<reference evidence="11" key="1">
    <citation type="journal article" date="2019" name="Int. J. Syst. Evol. Microbiol.">
        <title>The Global Catalogue of Microorganisms (GCM) 10K type strain sequencing project: providing services to taxonomists for standard genome sequencing and annotation.</title>
        <authorList>
            <consortium name="The Broad Institute Genomics Platform"/>
            <consortium name="The Broad Institute Genome Sequencing Center for Infectious Disease"/>
            <person name="Wu L."/>
            <person name="Ma J."/>
        </authorList>
    </citation>
    <scope>NUCLEOTIDE SEQUENCE [LARGE SCALE GENOMIC DNA]</scope>
    <source>
        <strain evidence="11">JCM 9687</strain>
    </source>
</reference>
<keyword evidence="5" id="KW-0547">Nucleotide-binding</keyword>
<keyword evidence="6" id="KW-0692">RNA repair</keyword>
<dbReference type="EMBL" id="BAAAYK010000036">
    <property type="protein sequence ID" value="GAA3354498.1"/>
    <property type="molecule type" value="Genomic_DNA"/>
</dbReference>
<keyword evidence="4" id="KW-0479">Metal-binding</keyword>
<dbReference type="EC" id="6.5.1.8" evidence="2"/>
<accession>A0ABP6RNL3</accession>
<evidence type="ECO:0000256" key="6">
    <source>
        <dbReference type="ARBA" id="ARBA00022800"/>
    </source>
</evidence>
<keyword evidence="8" id="KW-0464">Manganese</keyword>
<evidence type="ECO:0000256" key="8">
    <source>
        <dbReference type="ARBA" id="ARBA00023211"/>
    </source>
</evidence>
<gene>
    <name evidence="10" type="ORF">GCM10020366_11360</name>
</gene>
<evidence type="ECO:0000256" key="9">
    <source>
        <dbReference type="ARBA" id="ARBA00047746"/>
    </source>
</evidence>
<evidence type="ECO:0000313" key="10">
    <source>
        <dbReference type="EMBL" id="GAA3354498.1"/>
    </source>
</evidence>
<evidence type="ECO:0000256" key="2">
    <source>
        <dbReference type="ARBA" id="ARBA00012726"/>
    </source>
</evidence>
<dbReference type="Pfam" id="PF01139">
    <property type="entry name" value="RtcB"/>
    <property type="match status" value="1"/>
</dbReference>
<dbReference type="InterPro" id="IPR036025">
    <property type="entry name" value="RtcB-like_sf"/>
</dbReference>
<organism evidence="10 11">
    <name type="scientific">Saccharopolyspora gregorii</name>
    <dbReference type="NCBI Taxonomy" id="33914"/>
    <lineage>
        <taxon>Bacteria</taxon>
        <taxon>Bacillati</taxon>
        <taxon>Actinomycetota</taxon>
        <taxon>Actinomycetes</taxon>
        <taxon>Pseudonocardiales</taxon>
        <taxon>Pseudonocardiaceae</taxon>
        <taxon>Saccharopolyspora</taxon>
    </lineage>
</organism>
<dbReference type="SUPFAM" id="SSF103365">
    <property type="entry name" value="Hypothetical protein PH1602"/>
    <property type="match status" value="1"/>
</dbReference>
<dbReference type="Proteomes" id="UP001500483">
    <property type="component" value="Unassembled WGS sequence"/>
</dbReference>
<evidence type="ECO:0000256" key="1">
    <source>
        <dbReference type="ARBA" id="ARBA00001936"/>
    </source>
</evidence>
<keyword evidence="11" id="KW-1185">Reference proteome</keyword>
<dbReference type="InterPro" id="IPR001233">
    <property type="entry name" value="RtcB"/>
</dbReference>
<evidence type="ECO:0000313" key="11">
    <source>
        <dbReference type="Proteomes" id="UP001500483"/>
    </source>
</evidence>
<keyword evidence="3" id="KW-0436">Ligase</keyword>
<sequence length="70" mass="7818">MTAGGFPIRRMIKKLVYAPLGTQEANDYLDDMAIGANFATVNHLLINALVLEAFQSVLQKWKGIWFTSFA</sequence>
<evidence type="ECO:0000256" key="5">
    <source>
        <dbReference type="ARBA" id="ARBA00022741"/>
    </source>
</evidence>
<evidence type="ECO:0000256" key="7">
    <source>
        <dbReference type="ARBA" id="ARBA00023134"/>
    </source>
</evidence>
<comment type="caution">
    <text evidence="10">The sequence shown here is derived from an EMBL/GenBank/DDBJ whole genome shotgun (WGS) entry which is preliminary data.</text>
</comment>
<keyword evidence="7" id="KW-0342">GTP-binding</keyword>
<evidence type="ECO:0000256" key="4">
    <source>
        <dbReference type="ARBA" id="ARBA00022723"/>
    </source>
</evidence>
<dbReference type="Gene3D" id="3.90.1860.10">
    <property type="entry name" value="tRNA-splicing ligase RtcB"/>
    <property type="match status" value="1"/>
</dbReference>
<proteinExistence type="predicted"/>